<dbReference type="GO" id="GO:0015109">
    <property type="term" value="F:chromate transmembrane transporter activity"/>
    <property type="evidence" value="ECO:0007669"/>
    <property type="project" value="InterPro"/>
</dbReference>
<dbReference type="Pfam" id="PF02417">
    <property type="entry name" value="Chromate_transp"/>
    <property type="match status" value="1"/>
</dbReference>
<dbReference type="EMBL" id="SMLM01000003">
    <property type="protein sequence ID" value="TFZ00757.1"/>
    <property type="molecule type" value="Genomic_DNA"/>
</dbReference>
<sequence>MTSPPAPPAGETRRPQPESLTDLFLSLTFLALQGFGGVLAVVQRELVERKRWMTREEFVEEWAVAQIMPGPNVVNLALMIGSRYFGLRGAIVALAGMLAAPLVVVLALALLHARFADHPQLAGALRGMGAVAAGLITATGLKLVPALRKHPLGTPGCFALGAASFIGIALLRWPLLWVLLGLGSVGCWLTWRRLGSLEGAPR</sequence>
<dbReference type="GO" id="GO:0005886">
    <property type="term" value="C:plasma membrane"/>
    <property type="evidence" value="ECO:0007669"/>
    <property type="project" value="UniProtKB-SubCell"/>
</dbReference>
<dbReference type="PANTHER" id="PTHR43663:SF1">
    <property type="entry name" value="CHROMATE TRANSPORTER"/>
    <property type="match status" value="1"/>
</dbReference>
<comment type="caution">
    <text evidence="8">The sequence shown here is derived from an EMBL/GenBank/DDBJ whole genome shotgun (WGS) entry which is preliminary data.</text>
</comment>
<evidence type="ECO:0000313" key="8">
    <source>
        <dbReference type="EMBL" id="TFZ00757.1"/>
    </source>
</evidence>
<protein>
    <submittedName>
        <fullName evidence="8">Chromate transporter</fullName>
    </submittedName>
</protein>
<keyword evidence="9" id="KW-1185">Reference proteome</keyword>
<dbReference type="InterPro" id="IPR003370">
    <property type="entry name" value="Chromate_transpt"/>
</dbReference>
<evidence type="ECO:0000256" key="7">
    <source>
        <dbReference type="SAM" id="Phobius"/>
    </source>
</evidence>
<evidence type="ECO:0000256" key="2">
    <source>
        <dbReference type="ARBA" id="ARBA00005262"/>
    </source>
</evidence>
<dbReference type="AlphaFoldDB" id="A0A4Z0BN70"/>
<evidence type="ECO:0000256" key="4">
    <source>
        <dbReference type="ARBA" id="ARBA00022692"/>
    </source>
</evidence>
<comment type="subcellular location">
    <subcellularLocation>
        <location evidence="1">Cell membrane</location>
        <topology evidence="1">Multi-pass membrane protein</topology>
    </subcellularLocation>
</comment>
<name>A0A4Z0BN70_9BURK</name>
<evidence type="ECO:0000256" key="3">
    <source>
        <dbReference type="ARBA" id="ARBA00022475"/>
    </source>
</evidence>
<evidence type="ECO:0000256" key="1">
    <source>
        <dbReference type="ARBA" id="ARBA00004651"/>
    </source>
</evidence>
<evidence type="ECO:0000256" key="5">
    <source>
        <dbReference type="ARBA" id="ARBA00022989"/>
    </source>
</evidence>
<reference evidence="8 9" key="1">
    <citation type="submission" date="2019-03" db="EMBL/GenBank/DDBJ databases">
        <title>Ramlibacter henchirensis DSM 14656, whole genome shotgun sequence.</title>
        <authorList>
            <person name="Zhang X."/>
            <person name="Feng G."/>
            <person name="Zhu H."/>
        </authorList>
    </citation>
    <scope>NUCLEOTIDE SEQUENCE [LARGE SCALE GENOMIC DNA]</scope>
    <source>
        <strain evidence="8 9">DSM 14656</strain>
    </source>
</reference>
<proteinExistence type="inferred from homology"/>
<comment type="similarity">
    <text evidence="2">Belongs to the chromate ion transporter (CHR) (TC 2.A.51) family.</text>
</comment>
<dbReference type="InterPro" id="IPR052518">
    <property type="entry name" value="CHR_Transporter"/>
</dbReference>
<feature type="transmembrane region" description="Helical" evidence="7">
    <location>
        <begin position="89"/>
        <end position="111"/>
    </location>
</feature>
<dbReference type="OrthoDB" id="8596378at2"/>
<gene>
    <name evidence="8" type="ORF">EZ313_20135</name>
</gene>
<accession>A0A4Z0BN70</accession>
<dbReference type="RefSeq" id="WP_135265096.1">
    <property type="nucleotide sequence ID" value="NZ_SMLM01000003.1"/>
</dbReference>
<feature type="transmembrane region" description="Helical" evidence="7">
    <location>
        <begin position="123"/>
        <end position="144"/>
    </location>
</feature>
<feature type="transmembrane region" description="Helical" evidence="7">
    <location>
        <begin position="151"/>
        <end position="170"/>
    </location>
</feature>
<keyword evidence="3" id="KW-1003">Cell membrane</keyword>
<dbReference type="PANTHER" id="PTHR43663">
    <property type="entry name" value="CHROMATE TRANSPORT PROTEIN-RELATED"/>
    <property type="match status" value="1"/>
</dbReference>
<dbReference type="Proteomes" id="UP000298180">
    <property type="component" value="Unassembled WGS sequence"/>
</dbReference>
<evidence type="ECO:0000256" key="6">
    <source>
        <dbReference type="ARBA" id="ARBA00023136"/>
    </source>
</evidence>
<evidence type="ECO:0000313" key="9">
    <source>
        <dbReference type="Proteomes" id="UP000298180"/>
    </source>
</evidence>
<keyword evidence="4 7" id="KW-0812">Transmembrane</keyword>
<keyword evidence="6 7" id="KW-0472">Membrane</keyword>
<keyword evidence="5 7" id="KW-1133">Transmembrane helix</keyword>
<feature type="transmembrane region" description="Helical" evidence="7">
    <location>
        <begin position="23"/>
        <end position="42"/>
    </location>
</feature>
<organism evidence="8 9">
    <name type="scientific">Ramlibacter henchirensis</name>
    <dbReference type="NCBI Taxonomy" id="204072"/>
    <lineage>
        <taxon>Bacteria</taxon>
        <taxon>Pseudomonadati</taxon>
        <taxon>Pseudomonadota</taxon>
        <taxon>Betaproteobacteria</taxon>
        <taxon>Burkholderiales</taxon>
        <taxon>Comamonadaceae</taxon>
        <taxon>Ramlibacter</taxon>
    </lineage>
</organism>